<dbReference type="EMBL" id="ANOH01000190">
    <property type="protein sequence ID" value="EMI55846.1"/>
    <property type="molecule type" value="Genomic_DNA"/>
</dbReference>
<evidence type="ECO:0000259" key="6">
    <source>
        <dbReference type="PROSITE" id="PS50109"/>
    </source>
</evidence>
<dbReference type="InterPro" id="IPR005467">
    <property type="entry name" value="His_kinase_dom"/>
</dbReference>
<evidence type="ECO:0000256" key="4">
    <source>
        <dbReference type="ARBA" id="ARBA00022679"/>
    </source>
</evidence>
<dbReference type="PANTHER" id="PTHR43304">
    <property type="entry name" value="PHYTOCHROME-LIKE PROTEIN CPH1"/>
    <property type="match status" value="1"/>
</dbReference>
<evidence type="ECO:0000313" key="7">
    <source>
        <dbReference type="EMBL" id="EMI55846.1"/>
    </source>
</evidence>
<reference evidence="7 8" key="1">
    <citation type="journal article" date="2013" name="Mar. Genomics">
        <title>Expression of sulfatases in Rhodopirellula baltica and the diversity of sulfatases in the genus Rhodopirellula.</title>
        <authorList>
            <person name="Wegner C.E."/>
            <person name="Richter-Heitmann T."/>
            <person name="Klindworth A."/>
            <person name="Klockow C."/>
            <person name="Richter M."/>
            <person name="Achstetter T."/>
            <person name="Glockner F.O."/>
            <person name="Harder J."/>
        </authorList>
    </citation>
    <scope>NUCLEOTIDE SEQUENCE [LARGE SCALE GENOMIC DNA]</scope>
    <source>
        <strain evidence="7 8">SM41</strain>
    </source>
</reference>
<organism evidence="7 8">
    <name type="scientific">Rhodopirellula sallentina SM41</name>
    <dbReference type="NCBI Taxonomy" id="1263870"/>
    <lineage>
        <taxon>Bacteria</taxon>
        <taxon>Pseudomonadati</taxon>
        <taxon>Planctomycetota</taxon>
        <taxon>Planctomycetia</taxon>
        <taxon>Pirellulales</taxon>
        <taxon>Pirellulaceae</taxon>
        <taxon>Rhodopirellula</taxon>
    </lineage>
</organism>
<dbReference type="PATRIC" id="fig|1263870.3.peg.2881"/>
<dbReference type="EC" id="2.7.13.3" evidence="2"/>
<gene>
    <name evidence="7" type="ORF">RSSM_02709</name>
</gene>
<dbReference type="InterPro" id="IPR003594">
    <property type="entry name" value="HATPase_dom"/>
</dbReference>
<dbReference type="GO" id="GO:0004673">
    <property type="term" value="F:protein histidine kinase activity"/>
    <property type="evidence" value="ECO:0007669"/>
    <property type="project" value="UniProtKB-EC"/>
</dbReference>
<dbReference type="InterPro" id="IPR004358">
    <property type="entry name" value="Sig_transdc_His_kin-like_C"/>
</dbReference>
<dbReference type="AlphaFoldDB" id="M5UDB6"/>
<evidence type="ECO:0000256" key="3">
    <source>
        <dbReference type="ARBA" id="ARBA00022553"/>
    </source>
</evidence>
<keyword evidence="8" id="KW-1185">Reference proteome</keyword>
<evidence type="ECO:0000256" key="1">
    <source>
        <dbReference type="ARBA" id="ARBA00000085"/>
    </source>
</evidence>
<accession>M5UDB6</accession>
<feature type="domain" description="Histidine kinase" evidence="6">
    <location>
        <begin position="56"/>
        <end position="170"/>
    </location>
</feature>
<sequence length="171" mass="19176">MQSQIGGLSEFHCLADGQHAFGPVDLERVVFQAMISLKNPIHECRAEVSVGSMPQVHGVEALLVSMFQNLVENSIKYRRTDGRPRIRVESESNDEYVVVRLIDNGIGIPVEAREKIFKMFERLHSRVDYEGSGIGLAICKRIVDLHRGEIEVESAPDGGTVVVVRLPRLRR</sequence>
<dbReference type="SMART" id="SM00387">
    <property type="entry name" value="HATPase_c"/>
    <property type="match status" value="1"/>
</dbReference>
<dbReference type="Gene3D" id="3.30.565.10">
    <property type="entry name" value="Histidine kinase-like ATPase, C-terminal domain"/>
    <property type="match status" value="1"/>
</dbReference>
<dbReference type="PROSITE" id="PS50109">
    <property type="entry name" value="HIS_KIN"/>
    <property type="match status" value="1"/>
</dbReference>
<name>M5UDB6_9BACT</name>
<evidence type="ECO:0000256" key="5">
    <source>
        <dbReference type="ARBA" id="ARBA00022777"/>
    </source>
</evidence>
<evidence type="ECO:0000256" key="2">
    <source>
        <dbReference type="ARBA" id="ARBA00012438"/>
    </source>
</evidence>
<proteinExistence type="predicted"/>
<keyword evidence="4" id="KW-0808">Transferase</keyword>
<dbReference type="PRINTS" id="PR00344">
    <property type="entry name" value="BCTRLSENSOR"/>
</dbReference>
<dbReference type="PANTHER" id="PTHR43304:SF1">
    <property type="entry name" value="PAC DOMAIN-CONTAINING PROTEIN"/>
    <property type="match status" value="1"/>
</dbReference>
<dbReference type="SUPFAM" id="SSF55874">
    <property type="entry name" value="ATPase domain of HSP90 chaperone/DNA topoisomerase II/histidine kinase"/>
    <property type="match status" value="1"/>
</dbReference>
<keyword evidence="5 7" id="KW-0418">Kinase</keyword>
<dbReference type="InterPro" id="IPR052162">
    <property type="entry name" value="Sensor_kinase/Photoreceptor"/>
</dbReference>
<comment type="caution">
    <text evidence="7">The sequence shown here is derived from an EMBL/GenBank/DDBJ whole genome shotgun (WGS) entry which is preliminary data.</text>
</comment>
<evidence type="ECO:0000313" key="8">
    <source>
        <dbReference type="Proteomes" id="UP000011885"/>
    </source>
</evidence>
<dbReference type="InterPro" id="IPR036890">
    <property type="entry name" value="HATPase_C_sf"/>
</dbReference>
<comment type="catalytic activity">
    <reaction evidence="1">
        <text>ATP + protein L-histidine = ADP + protein N-phospho-L-histidine.</text>
        <dbReference type="EC" id="2.7.13.3"/>
    </reaction>
</comment>
<dbReference type="Pfam" id="PF02518">
    <property type="entry name" value="HATPase_c"/>
    <property type="match status" value="1"/>
</dbReference>
<keyword evidence="3" id="KW-0597">Phosphoprotein</keyword>
<dbReference type="Proteomes" id="UP000011885">
    <property type="component" value="Unassembled WGS sequence"/>
</dbReference>
<protein>
    <recommendedName>
        <fullName evidence="2">histidine kinase</fullName>
        <ecNumber evidence="2">2.7.13.3</ecNumber>
    </recommendedName>
</protein>